<keyword evidence="2" id="KW-1185">Reference proteome</keyword>
<name>A0AAE7CRI9_9LACT</name>
<gene>
    <name evidence="1" type="ORF">GU334_00710</name>
</gene>
<reference evidence="1 2" key="1">
    <citation type="submission" date="2019-12" db="EMBL/GenBank/DDBJ databases">
        <title>Whole genome sequences of Lactococcus raffinolactis strains isolated from sewage.</title>
        <authorList>
            <person name="Ybazeta G."/>
            <person name="Ross M."/>
            <person name="Brabant-Kirwan D."/>
            <person name="Saleh M."/>
            <person name="Dillon J.A."/>
            <person name="Splinter K."/>
            <person name="Nokhbeh R."/>
        </authorList>
    </citation>
    <scope>NUCLEOTIDE SEQUENCE [LARGE SCALE GENOMIC DNA]</scope>
    <source>
        <strain evidence="1 2">Lr_19_14</strain>
    </source>
</reference>
<dbReference type="AlphaFoldDB" id="A0AAE7CRI9"/>
<proteinExistence type="predicted"/>
<dbReference type="EMBL" id="CP047628">
    <property type="protein sequence ID" value="QIW57530.1"/>
    <property type="molecule type" value="Genomic_DNA"/>
</dbReference>
<dbReference type="Proteomes" id="UP000501558">
    <property type="component" value="Chromosome"/>
</dbReference>
<dbReference type="RefSeq" id="WP_167840937.1">
    <property type="nucleotide sequence ID" value="NZ_CP047628.1"/>
</dbReference>
<sequence>MKMTRKRVATTAAIAALLTAGVFGGTYAKYVLQVDTKEDSARVAKFYLGASELDLFANTYDNGDGEAGVDVATAIDNLIAPNFEATGTLTFDVTSEVKATLGLDNRTKVETNLPDDVQEDLKVVIGDTSTGIVYSGTVYDLSHGGFSFAKIKDISAHTVGSTITVPVTVSWALENGKDELETNLANAQATGDFEKEFTLSLVAGAVLTQVN</sequence>
<organism evidence="1 2">
    <name type="scientific">Pseudolactococcus raffinolactis</name>
    <dbReference type="NCBI Taxonomy" id="1366"/>
    <lineage>
        <taxon>Bacteria</taxon>
        <taxon>Bacillati</taxon>
        <taxon>Bacillota</taxon>
        <taxon>Bacilli</taxon>
        <taxon>Lactobacillales</taxon>
        <taxon>Streptococcaceae</taxon>
        <taxon>Pseudolactococcus</taxon>
    </lineage>
</organism>
<evidence type="ECO:0000313" key="1">
    <source>
        <dbReference type="EMBL" id="QIW57530.1"/>
    </source>
</evidence>
<evidence type="ECO:0000313" key="2">
    <source>
        <dbReference type="Proteomes" id="UP000501558"/>
    </source>
</evidence>
<protein>
    <submittedName>
        <fullName evidence="1">Uncharacterized protein</fullName>
    </submittedName>
</protein>
<accession>A0AAE7CRI9</accession>